<dbReference type="InterPro" id="IPR029062">
    <property type="entry name" value="Class_I_gatase-like"/>
</dbReference>
<dbReference type="CDD" id="cd23683">
    <property type="entry name" value="IFT52_CTD"/>
    <property type="match status" value="1"/>
</dbReference>
<dbReference type="Pfam" id="PF23352">
    <property type="entry name" value="IFT52_central"/>
    <property type="match status" value="1"/>
</dbReference>
<keyword evidence="5" id="KW-1185">Reference proteome</keyword>
<sequence>MAPIANKFLLDQSSTLRKDASSTILFDESKAELFKLADGYKTLHKKLKTQWKVLSNRDDLTKENLGQAAVVVLACPRQRLTEGQFSILRRHVEDGGSLLIMIEEGGEKKANTNINFLLEEYGIAVNNDSVVRTCYYKYFHPKECLITNGILNRAILEASGKNIPGLLIDDALTTRSMSFVYPFGCTLNVARPAVAVLSSGSISFPLNRPVCAFYEHPTNHGRVAVMGSAHMFADQYIDREDNSKIKDVVFQFLTAKDFKLNQIDADDPEISDYNMTPDVSSLAENLRTCLQESEEVPTDFTQLFHTQLTSIDMLLVPGAIELYNKLNVKHEPLRLITPQFETPLPPLQPAVFPPSFRELPHPSLELFDLDEAFSSEKSRLAQVTNKCKDEDLEYYVRECGDILNVIPKLPSTSRDARHILEYIFTQLVEFKKLNQDPDAFSHPRSEEEDI</sequence>
<evidence type="ECO:0008006" key="6">
    <source>
        <dbReference type="Google" id="ProtNLM"/>
    </source>
</evidence>
<dbReference type="InterPro" id="IPR039975">
    <property type="entry name" value="IFT52"/>
</dbReference>
<comment type="caution">
    <text evidence="4">The sequence shown here is derived from an EMBL/GenBank/DDBJ whole genome shotgun (WGS) entry which is preliminary data.</text>
</comment>
<dbReference type="InterPro" id="IPR048643">
    <property type="entry name" value="Itf52_C"/>
</dbReference>
<evidence type="ECO:0000259" key="2">
    <source>
        <dbReference type="Pfam" id="PF23352"/>
    </source>
</evidence>
<dbReference type="Pfam" id="PF23355">
    <property type="entry name" value="IFT52_GIFT"/>
    <property type="match status" value="1"/>
</dbReference>
<organism evidence="4 5">
    <name type="scientific">Petrolisthes cinctipes</name>
    <name type="common">Flat porcelain crab</name>
    <dbReference type="NCBI Taxonomy" id="88211"/>
    <lineage>
        <taxon>Eukaryota</taxon>
        <taxon>Metazoa</taxon>
        <taxon>Ecdysozoa</taxon>
        <taxon>Arthropoda</taxon>
        <taxon>Crustacea</taxon>
        <taxon>Multicrustacea</taxon>
        <taxon>Malacostraca</taxon>
        <taxon>Eumalacostraca</taxon>
        <taxon>Eucarida</taxon>
        <taxon>Decapoda</taxon>
        <taxon>Pleocyemata</taxon>
        <taxon>Anomura</taxon>
        <taxon>Galatheoidea</taxon>
        <taxon>Porcellanidae</taxon>
        <taxon>Petrolisthes</taxon>
    </lineage>
</organism>
<proteinExistence type="predicted"/>
<dbReference type="InterPro" id="IPR055460">
    <property type="entry name" value="IFT52_central"/>
</dbReference>
<protein>
    <recommendedName>
        <fullName evidence="6">Intraflagellar transport 52</fullName>
    </recommendedName>
</protein>
<dbReference type="GO" id="GO:0030992">
    <property type="term" value="C:intraciliary transport particle B"/>
    <property type="evidence" value="ECO:0007669"/>
    <property type="project" value="TreeGrafter"/>
</dbReference>
<name>A0AAE1BGZ1_PETCI</name>
<dbReference type="GO" id="GO:0042073">
    <property type="term" value="P:intraciliary transport"/>
    <property type="evidence" value="ECO:0007669"/>
    <property type="project" value="TreeGrafter"/>
</dbReference>
<dbReference type="AlphaFoldDB" id="A0AAE1BGZ1"/>
<dbReference type="GO" id="GO:0005929">
    <property type="term" value="C:cilium"/>
    <property type="evidence" value="ECO:0007669"/>
    <property type="project" value="TreeGrafter"/>
</dbReference>
<evidence type="ECO:0000313" key="5">
    <source>
        <dbReference type="Proteomes" id="UP001286313"/>
    </source>
</evidence>
<feature type="domain" description="IFT52 GIFT" evidence="3">
    <location>
        <begin position="23"/>
        <end position="266"/>
    </location>
</feature>
<dbReference type="PANTHER" id="PTHR12969">
    <property type="entry name" value="NGD5/OSM-6/IFT52"/>
    <property type="match status" value="1"/>
</dbReference>
<accession>A0AAE1BGZ1</accession>
<dbReference type="GO" id="GO:0060271">
    <property type="term" value="P:cilium assembly"/>
    <property type="evidence" value="ECO:0007669"/>
    <property type="project" value="TreeGrafter"/>
</dbReference>
<dbReference type="Pfam" id="PF21178">
    <property type="entry name" value="Itf52_C"/>
    <property type="match status" value="1"/>
</dbReference>
<dbReference type="InterPro" id="IPR055458">
    <property type="entry name" value="IFT52_GIFT"/>
</dbReference>
<dbReference type="PANTHER" id="PTHR12969:SF7">
    <property type="entry name" value="INTRAFLAGELLAR TRANSPORT PROTEIN 52 HOMOLOG"/>
    <property type="match status" value="1"/>
</dbReference>
<gene>
    <name evidence="4" type="ORF">Pcinc_042693</name>
</gene>
<feature type="domain" description="Intraflagellar transport protein 52 C-terminal" evidence="1">
    <location>
        <begin position="373"/>
        <end position="424"/>
    </location>
</feature>
<dbReference type="Gene3D" id="6.10.250.2800">
    <property type="match status" value="1"/>
</dbReference>
<evidence type="ECO:0000259" key="1">
    <source>
        <dbReference type="Pfam" id="PF21178"/>
    </source>
</evidence>
<dbReference type="GO" id="GO:0005814">
    <property type="term" value="C:centriole"/>
    <property type="evidence" value="ECO:0007669"/>
    <property type="project" value="TreeGrafter"/>
</dbReference>
<dbReference type="EMBL" id="JAWQEG010008289">
    <property type="protein sequence ID" value="KAK3850611.1"/>
    <property type="molecule type" value="Genomic_DNA"/>
</dbReference>
<evidence type="ECO:0000313" key="4">
    <source>
        <dbReference type="EMBL" id="KAK3850611.1"/>
    </source>
</evidence>
<reference evidence="4" key="1">
    <citation type="submission" date="2023-10" db="EMBL/GenBank/DDBJ databases">
        <title>Genome assemblies of two species of porcelain crab, Petrolisthes cinctipes and Petrolisthes manimaculis (Anomura: Porcellanidae).</title>
        <authorList>
            <person name="Angst P."/>
        </authorList>
    </citation>
    <scope>NUCLEOTIDE SEQUENCE</scope>
    <source>
        <strain evidence="4">PB745_01</strain>
        <tissue evidence="4">Gill</tissue>
    </source>
</reference>
<feature type="domain" description="IFT52 central" evidence="2">
    <location>
        <begin position="282"/>
        <end position="362"/>
    </location>
</feature>
<dbReference type="Proteomes" id="UP001286313">
    <property type="component" value="Unassembled WGS sequence"/>
</dbReference>
<evidence type="ECO:0000259" key="3">
    <source>
        <dbReference type="Pfam" id="PF23355"/>
    </source>
</evidence>
<dbReference type="SUPFAM" id="SSF52317">
    <property type="entry name" value="Class I glutamine amidotransferase-like"/>
    <property type="match status" value="1"/>
</dbReference>